<dbReference type="SUPFAM" id="SSF51735">
    <property type="entry name" value="NAD(P)-binding Rossmann-fold domains"/>
    <property type="match status" value="1"/>
</dbReference>
<evidence type="ECO:0000256" key="2">
    <source>
        <dbReference type="ARBA" id="ARBA00023002"/>
    </source>
</evidence>
<organism evidence="4 5">
    <name type="scientific">Rhodococcus artemisiae</name>
    <dbReference type="NCBI Taxonomy" id="714159"/>
    <lineage>
        <taxon>Bacteria</taxon>
        <taxon>Bacillati</taxon>
        <taxon>Actinomycetota</taxon>
        <taxon>Actinomycetes</taxon>
        <taxon>Mycobacteriales</taxon>
        <taxon>Nocardiaceae</taxon>
        <taxon>Rhodococcus</taxon>
    </lineage>
</organism>
<dbReference type="RefSeq" id="WP_330132153.1">
    <property type="nucleotide sequence ID" value="NZ_JAUTXY010000002.1"/>
</dbReference>
<evidence type="ECO:0000256" key="3">
    <source>
        <dbReference type="SAM" id="MobiDB-lite"/>
    </source>
</evidence>
<dbReference type="PANTHER" id="PTHR42760:SF133">
    <property type="entry name" value="3-OXOACYL-[ACYL-CARRIER-PROTEIN] REDUCTASE"/>
    <property type="match status" value="1"/>
</dbReference>
<dbReference type="InterPro" id="IPR002347">
    <property type="entry name" value="SDR_fam"/>
</dbReference>
<comment type="caution">
    <text evidence="4">The sequence shown here is derived from an EMBL/GenBank/DDBJ whole genome shotgun (WGS) entry which is preliminary data.</text>
</comment>
<sequence>MGNVGIVTGGGRGMGFSCAERMVGTVDTLLLVDIDETSAKEAAAQLSSERTVVEPFVADIGDAEALGPLADRAAELGTLRSVAHAAGISPTMADWRKIVSVDLVGTALLAQALRPLATAGTAMVYFASMAPLIGRMDPGPELGAVLDDPLDGQFLDKLREIVGESIEQPGIAYSWAKHGVQRFARAEAVRLGAAGARANSVSPGLIDTPQGRQEAASNPRIADMQRATPLGRLGQADELATVVAFLLSEGASFVNGIDILVDGGVVAAVDAQRAHAAV</sequence>
<evidence type="ECO:0000256" key="1">
    <source>
        <dbReference type="ARBA" id="ARBA00006484"/>
    </source>
</evidence>
<feature type="region of interest" description="Disordered" evidence="3">
    <location>
        <begin position="202"/>
        <end position="221"/>
    </location>
</feature>
<dbReference type="InterPro" id="IPR036291">
    <property type="entry name" value="NAD(P)-bd_dom_sf"/>
</dbReference>
<protein>
    <submittedName>
        <fullName evidence="4">SDR family oxidoreductase</fullName>
    </submittedName>
</protein>
<dbReference type="CDD" id="cd05233">
    <property type="entry name" value="SDR_c"/>
    <property type="match status" value="1"/>
</dbReference>
<dbReference type="PRINTS" id="PR00081">
    <property type="entry name" value="GDHRDH"/>
</dbReference>
<comment type="similarity">
    <text evidence="1">Belongs to the short-chain dehydrogenases/reductases (SDR) family.</text>
</comment>
<name>A0ABU7L5R9_9NOCA</name>
<gene>
    <name evidence="4" type="ORF">Q7514_04995</name>
</gene>
<dbReference type="Proteomes" id="UP001336020">
    <property type="component" value="Unassembled WGS sequence"/>
</dbReference>
<dbReference type="Pfam" id="PF13561">
    <property type="entry name" value="adh_short_C2"/>
    <property type="match status" value="1"/>
</dbReference>
<evidence type="ECO:0000313" key="5">
    <source>
        <dbReference type="Proteomes" id="UP001336020"/>
    </source>
</evidence>
<dbReference type="PANTHER" id="PTHR42760">
    <property type="entry name" value="SHORT-CHAIN DEHYDROGENASES/REDUCTASES FAMILY MEMBER"/>
    <property type="match status" value="1"/>
</dbReference>
<keyword evidence="2" id="KW-0560">Oxidoreductase</keyword>
<dbReference type="Gene3D" id="3.40.50.720">
    <property type="entry name" value="NAD(P)-binding Rossmann-like Domain"/>
    <property type="match status" value="1"/>
</dbReference>
<reference evidence="4 5" key="1">
    <citation type="submission" date="2023-07" db="EMBL/GenBank/DDBJ databases">
        <authorList>
            <person name="Girao M."/>
            <person name="Carvalho M.F."/>
        </authorList>
    </citation>
    <scope>NUCLEOTIDE SEQUENCE [LARGE SCALE GENOMIC DNA]</scope>
    <source>
        <strain evidence="4 5">YIM65754</strain>
    </source>
</reference>
<accession>A0ABU7L5R9</accession>
<proteinExistence type="inferred from homology"/>
<evidence type="ECO:0000313" key="4">
    <source>
        <dbReference type="EMBL" id="MEE2056882.1"/>
    </source>
</evidence>
<keyword evidence="5" id="KW-1185">Reference proteome</keyword>
<dbReference type="EMBL" id="JAUTXY010000002">
    <property type="protein sequence ID" value="MEE2056882.1"/>
    <property type="molecule type" value="Genomic_DNA"/>
</dbReference>
<dbReference type="Pfam" id="PF00106">
    <property type="entry name" value="adh_short"/>
    <property type="match status" value="1"/>
</dbReference>